<feature type="disulfide bond" evidence="8">
    <location>
        <begin position="794"/>
        <end position="830"/>
    </location>
</feature>
<comment type="pathway">
    <text evidence="2">Protein modification; protein glycosylation.</text>
</comment>
<feature type="compositionally biased region" description="Low complexity" evidence="10">
    <location>
        <begin position="15"/>
        <end position="29"/>
    </location>
</feature>
<dbReference type="InterPro" id="IPR001382">
    <property type="entry name" value="Glyco_hydro_47"/>
</dbReference>
<evidence type="ECO:0000313" key="12">
    <source>
        <dbReference type="EMBL" id="CAD9595395.1"/>
    </source>
</evidence>
<evidence type="ECO:0000256" key="6">
    <source>
        <dbReference type="PIRSR" id="PIRSR601382-1"/>
    </source>
</evidence>
<evidence type="ECO:0000256" key="5">
    <source>
        <dbReference type="ARBA" id="ARBA00023157"/>
    </source>
</evidence>
<keyword evidence="4 9" id="KW-0378">Hydrolase</keyword>
<comment type="similarity">
    <text evidence="3 9">Belongs to the glycosyl hydrolase 47 family.</text>
</comment>
<evidence type="ECO:0000256" key="1">
    <source>
        <dbReference type="ARBA" id="ARBA00001913"/>
    </source>
</evidence>
<dbReference type="SUPFAM" id="SSF49899">
    <property type="entry name" value="Concanavalin A-like lectins/glucanases"/>
    <property type="match status" value="1"/>
</dbReference>
<evidence type="ECO:0000256" key="4">
    <source>
        <dbReference type="ARBA" id="ARBA00022801"/>
    </source>
</evidence>
<feature type="active site" description="Proton donor" evidence="6">
    <location>
        <position position="844"/>
    </location>
</feature>
<dbReference type="PRINTS" id="PR00747">
    <property type="entry name" value="GLYHDRLASE47"/>
</dbReference>
<feature type="region of interest" description="Disordered" evidence="10">
    <location>
        <begin position="1"/>
        <end position="30"/>
    </location>
</feature>
<keyword evidence="9" id="KW-0326">Glycosidase</keyword>
<dbReference type="EC" id="3.2.1.-" evidence="9"/>
<keyword evidence="11" id="KW-0812">Transmembrane</keyword>
<dbReference type="InterPro" id="IPR012341">
    <property type="entry name" value="6hp_glycosidase-like_sf"/>
</dbReference>
<dbReference type="AlphaFoldDB" id="A0A7S2L4S3"/>
<dbReference type="GO" id="GO:0004571">
    <property type="term" value="F:mannosyl-oligosaccharide 1,2-alpha-mannosidase activity"/>
    <property type="evidence" value="ECO:0007669"/>
    <property type="project" value="InterPro"/>
</dbReference>
<evidence type="ECO:0000256" key="10">
    <source>
        <dbReference type="SAM" id="MobiDB-lite"/>
    </source>
</evidence>
<keyword evidence="11" id="KW-1133">Transmembrane helix</keyword>
<evidence type="ECO:0000256" key="8">
    <source>
        <dbReference type="PIRSR" id="PIRSR601382-3"/>
    </source>
</evidence>
<feature type="transmembrane region" description="Helical" evidence="11">
    <location>
        <begin position="45"/>
        <end position="69"/>
    </location>
</feature>
<organism evidence="12">
    <name type="scientific">Leptocylindrus danicus</name>
    <dbReference type="NCBI Taxonomy" id="163516"/>
    <lineage>
        <taxon>Eukaryota</taxon>
        <taxon>Sar</taxon>
        <taxon>Stramenopiles</taxon>
        <taxon>Ochrophyta</taxon>
        <taxon>Bacillariophyta</taxon>
        <taxon>Coscinodiscophyceae</taxon>
        <taxon>Chaetocerotophycidae</taxon>
        <taxon>Leptocylindrales</taxon>
        <taxon>Leptocylindraceae</taxon>
        <taxon>Leptocylindrus</taxon>
    </lineage>
</organism>
<keyword evidence="11" id="KW-0472">Membrane</keyword>
<feature type="region of interest" description="Disordered" evidence="10">
    <location>
        <begin position="461"/>
        <end position="483"/>
    </location>
</feature>
<keyword evidence="7" id="KW-0106">Calcium</keyword>
<evidence type="ECO:0000256" key="9">
    <source>
        <dbReference type="RuleBase" id="RU361193"/>
    </source>
</evidence>
<gene>
    <name evidence="12" type="ORF">LDAN0321_LOCUS14819</name>
</gene>
<dbReference type="InterPro" id="IPR036026">
    <property type="entry name" value="Seven-hairpin_glycosidases"/>
</dbReference>
<dbReference type="PANTHER" id="PTHR11742">
    <property type="entry name" value="MANNOSYL-OLIGOSACCHARIDE ALPHA-1,2-MANNOSIDASE-RELATED"/>
    <property type="match status" value="1"/>
</dbReference>
<dbReference type="GO" id="GO:0005975">
    <property type="term" value="P:carbohydrate metabolic process"/>
    <property type="evidence" value="ECO:0007669"/>
    <property type="project" value="InterPro"/>
</dbReference>
<accession>A0A7S2L4S3</accession>
<feature type="binding site" evidence="7">
    <location>
        <position position="953"/>
    </location>
    <ligand>
        <name>Ca(2+)</name>
        <dbReference type="ChEBI" id="CHEBI:29108"/>
    </ligand>
</feature>
<dbReference type="GO" id="GO:0000139">
    <property type="term" value="C:Golgi membrane"/>
    <property type="evidence" value="ECO:0007669"/>
    <property type="project" value="TreeGrafter"/>
</dbReference>
<dbReference type="Gene3D" id="1.50.10.10">
    <property type="match status" value="1"/>
</dbReference>
<name>A0A7S2L4S3_9STRA</name>
<evidence type="ECO:0000256" key="7">
    <source>
        <dbReference type="PIRSR" id="PIRSR601382-2"/>
    </source>
</evidence>
<sequence length="972" mass="108922">MFFLPKARETRERSSVGSLGRRRGTTGSSSRRDDYIGLFFENARLVFIVLALAVTVFFTGLIVGSHAMWKNEVIVEVNSNLKALRGRVFVQGEASAAQSTVFDSKPAAQPQELVDMQTQELAEKHDPGANINVNDPGAGVSLEMRTEQTDAEEMLNILDNENEVYAPNEIFRNVDIHNYLFFSNENELISDADGETSFRYVKGVEVRNNDNGGLIDGGKSGTSFAISLWIYLALDSLNDVARSRTIISDRKTPQFGFECDSEPRAITSKEADAMRDGGVRLFVNSPGTEDQSLNVEYIWRKGTDMIACTRLTALGYQIPVEEWTHVTLSFGKSVSLFLNGIEVANDSDVSAKKVAKAPEFGKENNETSTFHPLMVGVNTDGGDPLHGFVAMMIINLQELSGEDTVQSIYNAGTNKKRVSKHLSDGSVAFSFANADVEESGRIRSLFEETSKSNHPLLADTIPWKKVTPPDSNDREQESHGNRYNEFRTGEMLSTTTERNSHLMDDKIVKMRREAIKGAMSHAWNGYKDFAWGRDELMPLTKGGRDSWGGLATTLVDSLDTLWLMGMKEEFSEARNWVRDKLSFVDVTDVSVFETTIRNLGGLLSAYDLSGDQIFMDRADELGARLLNAFESKSGIPYGRTVLNARKSYNEAGNGEKALLSELGTLQVEFRHLTALTGKEKYADKANSVLDRMGLIQPENGLFPVYIENDKGIQPIIPRNNRFISFGAKGDSFYEYLLKVWLQGGKKEMKYREMYDKAIDGLHRSLLQSSSPSGLTYIAEMRNEKIIKKMDHLVCCMGGVLALGAYTDPNGLESDRAQRDLKTGKALTYTCYQMYSRMPTGLSPEFVYFDDENDFEPGVSHYLLRPEAVESFFILNYLTGDPAYREWGWEVFQAIERYCKTEVAFGSYPDVTDTKLLPKNELESFFFAETLKYLYLLYDPDTEIDILKKDVFNTEAHPLKMSDQLEDALSSVG</sequence>
<evidence type="ECO:0000256" key="3">
    <source>
        <dbReference type="ARBA" id="ARBA00007658"/>
    </source>
</evidence>
<keyword evidence="5 8" id="KW-1015">Disulfide bond</keyword>
<comment type="cofactor">
    <cofactor evidence="1 7">
        <name>Ca(2+)</name>
        <dbReference type="ChEBI" id="CHEBI:29108"/>
    </cofactor>
</comment>
<dbReference type="GO" id="GO:0005783">
    <property type="term" value="C:endoplasmic reticulum"/>
    <property type="evidence" value="ECO:0007669"/>
    <property type="project" value="TreeGrafter"/>
</dbReference>
<dbReference type="InterPro" id="IPR050749">
    <property type="entry name" value="Glycosyl_Hydrolase_47"/>
</dbReference>
<dbReference type="FunFam" id="1.50.10.10:FF:000055">
    <property type="entry name" value="alpha-1,2-Mannosidase"/>
    <property type="match status" value="1"/>
</dbReference>
<protein>
    <recommendedName>
        <fullName evidence="9">alpha-1,2-Mannosidase</fullName>
        <ecNumber evidence="9">3.2.1.-</ecNumber>
    </recommendedName>
</protein>
<feature type="compositionally biased region" description="Basic and acidic residues" evidence="10">
    <location>
        <begin position="1"/>
        <end position="14"/>
    </location>
</feature>
<feature type="active site" evidence="6">
    <location>
        <position position="730"/>
    </location>
</feature>
<keyword evidence="7" id="KW-0479">Metal-binding</keyword>
<dbReference type="InterPro" id="IPR013320">
    <property type="entry name" value="ConA-like_dom_sf"/>
</dbReference>
<dbReference type="Gene3D" id="2.60.120.200">
    <property type="match status" value="1"/>
</dbReference>
<dbReference type="EMBL" id="HBGY01023637">
    <property type="protein sequence ID" value="CAD9595395.1"/>
    <property type="molecule type" value="Transcribed_RNA"/>
</dbReference>
<dbReference type="Pfam" id="PF01532">
    <property type="entry name" value="Glyco_hydro_47"/>
    <property type="match status" value="1"/>
</dbReference>
<evidence type="ECO:0000256" key="2">
    <source>
        <dbReference type="ARBA" id="ARBA00004922"/>
    </source>
</evidence>
<feature type="compositionally biased region" description="Basic and acidic residues" evidence="10">
    <location>
        <begin position="471"/>
        <end position="483"/>
    </location>
</feature>
<dbReference type="SUPFAM" id="SSF48225">
    <property type="entry name" value="Seven-hairpin glycosidases"/>
    <property type="match status" value="1"/>
</dbReference>
<evidence type="ECO:0000256" key="11">
    <source>
        <dbReference type="SAM" id="Phobius"/>
    </source>
</evidence>
<proteinExistence type="inferred from homology"/>
<feature type="active site" description="Proton donor" evidence="6">
    <location>
        <position position="593"/>
    </location>
</feature>
<feature type="active site" evidence="6">
    <location>
        <position position="866"/>
    </location>
</feature>
<dbReference type="GO" id="GO:0005509">
    <property type="term" value="F:calcium ion binding"/>
    <property type="evidence" value="ECO:0007669"/>
    <property type="project" value="InterPro"/>
</dbReference>
<reference evidence="12" key="1">
    <citation type="submission" date="2021-01" db="EMBL/GenBank/DDBJ databases">
        <authorList>
            <person name="Corre E."/>
            <person name="Pelletier E."/>
            <person name="Niang G."/>
            <person name="Scheremetjew M."/>
            <person name="Finn R."/>
            <person name="Kale V."/>
            <person name="Holt S."/>
            <person name="Cochrane G."/>
            <person name="Meng A."/>
            <person name="Brown T."/>
            <person name="Cohen L."/>
        </authorList>
    </citation>
    <scope>NUCLEOTIDE SEQUENCE</scope>
    <source>
        <strain evidence="12">B650</strain>
    </source>
</reference>
<dbReference type="PANTHER" id="PTHR11742:SF6">
    <property type="entry name" value="MANNOSYL-OLIGOSACCHARIDE ALPHA-1,2-MANNOSIDASE IA-RELATED"/>
    <property type="match status" value="1"/>
</dbReference>